<gene>
    <name evidence="4" type="ORF">EHN07_04255</name>
</gene>
<dbReference type="Proteomes" id="UP000268615">
    <property type="component" value="Unassembled WGS sequence"/>
</dbReference>
<dbReference type="Pfam" id="PF05426">
    <property type="entry name" value="Alginate_lyase"/>
    <property type="match status" value="1"/>
</dbReference>
<comment type="caution">
    <text evidence="4">The sequence shown here is derived from an EMBL/GenBank/DDBJ whole genome shotgun (WGS) entry which is preliminary data.</text>
</comment>
<feature type="domain" description="Alginate lyase" evidence="3">
    <location>
        <begin position="50"/>
        <end position="325"/>
    </location>
</feature>
<keyword evidence="5" id="KW-1185">Reference proteome</keyword>
<reference evidence="4 5" key="1">
    <citation type="submission" date="2018-11" db="EMBL/GenBank/DDBJ databases">
        <title>Draft genome sequence of Buttiauxella warmboldiae CCUG 35512.</title>
        <authorList>
            <person name="Salva-Serra F."/>
            <person name="Marathe N."/>
            <person name="Moore E."/>
            <person name="Svensson L."/>
            <person name="Engstrom-Jakobsson H."/>
        </authorList>
    </citation>
    <scope>NUCLEOTIDE SEQUENCE [LARGE SCALE GENOMIC DNA]</scope>
    <source>
        <strain evidence="4 5">CCUG 35512</strain>
    </source>
</reference>
<keyword evidence="1" id="KW-0732">Signal</keyword>
<dbReference type="OrthoDB" id="7210452at2"/>
<evidence type="ECO:0000256" key="1">
    <source>
        <dbReference type="ARBA" id="ARBA00022729"/>
    </source>
</evidence>
<dbReference type="GO" id="GO:0042597">
    <property type="term" value="C:periplasmic space"/>
    <property type="evidence" value="ECO:0007669"/>
    <property type="project" value="InterPro"/>
</dbReference>
<evidence type="ECO:0000259" key="3">
    <source>
        <dbReference type="Pfam" id="PF05426"/>
    </source>
</evidence>
<dbReference type="EMBL" id="RPOH01000013">
    <property type="protein sequence ID" value="RPH29920.1"/>
    <property type="molecule type" value="Genomic_DNA"/>
</dbReference>
<dbReference type="Gene3D" id="1.50.10.100">
    <property type="entry name" value="Chondroitin AC/alginate lyase"/>
    <property type="match status" value="1"/>
</dbReference>
<accession>A0A3N5DWA2</accession>
<evidence type="ECO:0000313" key="4">
    <source>
        <dbReference type="EMBL" id="RPH29920.1"/>
    </source>
</evidence>
<organism evidence="4 5">
    <name type="scientific">Buttiauxella warmboldiae</name>
    <dbReference type="NCBI Taxonomy" id="82993"/>
    <lineage>
        <taxon>Bacteria</taxon>
        <taxon>Pseudomonadati</taxon>
        <taxon>Pseudomonadota</taxon>
        <taxon>Gammaproteobacteria</taxon>
        <taxon>Enterobacterales</taxon>
        <taxon>Enterobacteriaceae</taxon>
        <taxon>Buttiauxella</taxon>
    </lineage>
</organism>
<dbReference type="InterPro" id="IPR008397">
    <property type="entry name" value="Alginate_lyase_dom"/>
</dbReference>
<sequence length="378" mass="43807">MKLYTLDVTCLENARRGLQQPFSPLQLALGRLVSEADKLHGQPPESVVHKKLRPVSGDPHDYYSLGTYWWPNPRRPNGLPYIRRDGHTNPQCQNNDTDTTRIIRMCERSLTLGLAWYFTGHRKYALAAAEQIKCWFLDEQTRMNPHLNYGQAIPGIVSGRGTGLIDTRLLWMVIDTIGLISDAGVLDTDDIIGLHQWFRDFNHWMFYSDVGHSEYVWHNNHGTWYDAQRAVNALFYGDKGLVARIIQQGITQRMAAQIDQEGKQTMELERPVPFHYSLFNLEAHLLLNRYAEHVEFDRWNAEQDGRSVKLGIDYLMPFIADPDLWPYRDLDGIVWDSALRILLQSMRGYPKEAARYKTVLANFPEDTLNLREQLMWCA</sequence>
<name>A0A3N5DWA2_9ENTR</name>
<dbReference type="RefSeq" id="WP_124022956.1">
    <property type="nucleotide sequence ID" value="NZ_RPOH01000013.1"/>
</dbReference>
<dbReference type="GO" id="GO:0016829">
    <property type="term" value="F:lyase activity"/>
    <property type="evidence" value="ECO:0007669"/>
    <property type="project" value="UniProtKB-KW"/>
</dbReference>
<keyword evidence="2 4" id="KW-0456">Lyase</keyword>
<evidence type="ECO:0000256" key="2">
    <source>
        <dbReference type="ARBA" id="ARBA00023239"/>
    </source>
</evidence>
<dbReference type="InterPro" id="IPR008929">
    <property type="entry name" value="Chondroitin_lyas"/>
</dbReference>
<dbReference type="AlphaFoldDB" id="A0A3N5DWA2"/>
<dbReference type="SUPFAM" id="SSF48230">
    <property type="entry name" value="Chondroitin AC/alginate lyase"/>
    <property type="match status" value="1"/>
</dbReference>
<proteinExistence type="predicted"/>
<protein>
    <submittedName>
        <fullName evidence="4">Alginate lyase</fullName>
    </submittedName>
</protein>
<evidence type="ECO:0000313" key="5">
    <source>
        <dbReference type="Proteomes" id="UP000268615"/>
    </source>
</evidence>